<protein>
    <submittedName>
        <fullName evidence="2">Uncharacterized protein</fullName>
    </submittedName>
</protein>
<feature type="compositionally biased region" description="Basic and acidic residues" evidence="1">
    <location>
        <begin position="19"/>
        <end position="31"/>
    </location>
</feature>
<gene>
    <name evidence="2" type="ORF">PAMC26510_03080</name>
</gene>
<name>A0A2C9XWT9_CABSO</name>
<sequence length="47" mass="5173">MACSKRYASWGECAAVSRDHEEAAGLTDPREAAGPARPLPAKWRRFV</sequence>
<organism evidence="2 3">
    <name type="scientific">Caballeronia sordidicola</name>
    <name type="common">Burkholderia sordidicola</name>
    <dbReference type="NCBI Taxonomy" id="196367"/>
    <lineage>
        <taxon>Bacteria</taxon>
        <taxon>Pseudomonadati</taxon>
        <taxon>Pseudomonadota</taxon>
        <taxon>Betaproteobacteria</taxon>
        <taxon>Burkholderiales</taxon>
        <taxon>Burkholderiaceae</taxon>
        <taxon>Caballeronia</taxon>
    </lineage>
</organism>
<comment type="caution">
    <text evidence="2">The sequence shown here is derived from an EMBL/GenBank/DDBJ whole genome shotgun (WGS) entry which is preliminary data.</text>
</comment>
<reference evidence="2 3" key="1">
    <citation type="submission" date="2017-03" db="EMBL/GenBank/DDBJ databases">
        <title>Genome analysis of strain PAMC 26510.</title>
        <authorList>
            <person name="Oh H.-M."/>
            <person name="Yang J.-A."/>
        </authorList>
    </citation>
    <scope>NUCLEOTIDE SEQUENCE [LARGE SCALE GENOMIC DNA]</scope>
    <source>
        <strain evidence="2 3">PAMC 26510</strain>
    </source>
</reference>
<evidence type="ECO:0000313" key="3">
    <source>
        <dbReference type="Proteomes" id="UP000194546"/>
    </source>
</evidence>
<dbReference type="EMBL" id="NBTY01000007">
    <property type="protein sequence ID" value="OTP80251.1"/>
    <property type="molecule type" value="Genomic_DNA"/>
</dbReference>
<evidence type="ECO:0000313" key="2">
    <source>
        <dbReference type="EMBL" id="OTP80251.1"/>
    </source>
</evidence>
<dbReference type="AlphaFoldDB" id="A0A2C9XWT9"/>
<feature type="region of interest" description="Disordered" evidence="1">
    <location>
        <begin position="19"/>
        <end position="39"/>
    </location>
</feature>
<proteinExistence type="predicted"/>
<evidence type="ECO:0000256" key="1">
    <source>
        <dbReference type="SAM" id="MobiDB-lite"/>
    </source>
</evidence>
<accession>A0A2C9XWT9</accession>
<dbReference type="Proteomes" id="UP000194546">
    <property type="component" value="Unassembled WGS sequence"/>
</dbReference>